<reference evidence="3 4" key="3">
    <citation type="journal article" date="2018" name="FEMS Microbiol. Ecol.">
        <title>Co-invading symbiotic mutualists of Medicago polymorpha retain high ancestral diversity and contain diverse accessory genomes.</title>
        <authorList>
            <person name="Porter S.S."/>
            <person name="Faber-Hammond J.J."/>
            <person name="Friesen M.L."/>
        </authorList>
    </citation>
    <scope>NUCLEOTIDE SEQUENCE [LARGE SCALE GENOMIC DNA]</scope>
    <source>
        <strain evidence="3 4">Str16</strain>
    </source>
</reference>
<dbReference type="Proteomes" id="UP001190825">
    <property type="component" value="Unassembled WGS sequence"/>
</dbReference>
<proteinExistence type="predicted"/>
<dbReference type="SUPFAM" id="SSF53850">
    <property type="entry name" value="Periplasmic binding protein-like II"/>
    <property type="match status" value="1"/>
</dbReference>
<dbReference type="EMBL" id="WISB01000043">
    <property type="protein sequence ID" value="MQW69063.1"/>
    <property type="molecule type" value="Genomic_DNA"/>
</dbReference>
<evidence type="ECO:0000313" key="4">
    <source>
        <dbReference type="Proteomes" id="UP001190825"/>
    </source>
</evidence>
<evidence type="ECO:0000313" key="3">
    <source>
        <dbReference type="EMBL" id="PLU09511.1"/>
    </source>
</evidence>
<keyword evidence="1" id="KW-0732">Signal</keyword>
<dbReference type="PANTHER" id="PTHR30024">
    <property type="entry name" value="ALIPHATIC SULFONATES-BINDING PROTEIN-RELATED"/>
    <property type="match status" value="1"/>
</dbReference>
<dbReference type="EMBL" id="NBUC01000007">
    <property type="protein sequence ID" value="PLU09511.1"/>
    <property type="molecule type" value="Genomic_DNA"/>
</dbReference>
<comment type="caution">
    <text evidence="2">The sequence shown here is derived from an EMBL/GenBank/DDBJ whole genome shotgun (WGS) entry which is preliminary data.</text>
</comment>
<protein>
    <submittedName>
        <fullName evidence="2">ABC transporter substrate-binding protein</fullName>
    </submittedName>
</protein>
<reference evidence="2" key="1">
    <citation type="journal article" date="2013" name="Genome Biol.">
        <title>Comparative genomics of the core and accessory genomes of 48 Sinorhizobium strains comprising five genospecies.</title>
        <authorList>
            <person name="Sugawara M."/>
            <person name="Epstein B."/>
            <person name="Badgley B.D."/>
            <person name="Unno T."/>
            <person name="Xu L."/>
            <person name="Reese J."/>
            <person name="Gyaneshwar P."/>
            <person name="Denny R."/>
            <person name="Mudge J."/>
            <person name="Bharti A.K."/>
            <person name="Farmer A.D."/>
            <person name="May G.D."/>
            <person name="Woodward J.E."/>
            <person name="Medigue C."/>
            <person name="Vallenet D."/>
            <person name="Lajus A."/>
            <person name="Rouy Z."/>
            <person name="Martinez-Vaz B."/>
            <person name="Tiffin P."/>
            <person name="Young N.D."/>
            <person name="Sadowsky M.J."/>
        </authorList>
    </citation>
    <scope>NUCLEOTIDE SEQUENCE</scope>
    <source>
        <strain evidence="2">M1</strain>
    </source>
</reference>
<dbReference type="PANTHER" id="PTHR30024:SF2">
    <property type="entry name" value="ABC TRANSPORTER SUBSTRATE-BINDING PROTEIN"/>
    <property type="match status" value="1"/>
</dbReference>
<feature type="signal peptide" evidence="1">
    <location>
        <begin position="1"/>
        <end position="22"/>
    </location>
</feature>
<dbReference type="RefSeq" id="WP_028055221.1">
    <property type="nucleotide sequence ID" value="NZ_KE386500.1"/>
</dbReference>
<dbReference type="AlphaFoldDB" id="A0A6G1WHB4"/>
<evidence type="ECO:0000256" key="1">
    <source>
        <dbReference type="SAM" id="SignalP"/>
    </source>
</evidence>
<reference evidence="3" key="2">
    <citation type="submission" date="2017-04" db="EMBL/GenBank/DDBJ databases">
        <authorList>
            <person name="Porter S."/>
            <person name="Friesen M.L."/>
            <person name="Faber-Hammond J."/>
        </authorList>
    </citation>
    <scope>NUCLEOTIDE SEQUENCE</scope>
    <source>
        <strain evidence="3">Str16</strain>
    </source>
</reference>
<dbReference type="Gene3D" id="3.40.190.10">
    <property type="entry name" value="Periplasmic binding protein-like II"/>
    <property type="match status" value="2"/>
</dbReference>
<keyword evidence="4" id="KW-1185">Reference proteome</keyword>
<gene>
    <name evidence="3" type="ORF">BMJ33_00930</name>
    <name evidence="2" type="ORF">GHJ91_07715</name>
</gene>
<accession>A0A6G1WHB4</accession>
<sequence>MKFKKAGVIATLLAAMAGSAVAQDVRFAKQLQMNNLPSMVMEDQKLFEKHAAALGQPDLKAQWITFANGGATTDALISGNVEFVSAGLTNFGILWARTKGNVKGVAGVAGISLPLLTRNPDVKSLQDFTENDRIAVPTVKVSNQAVMLSMALEKLYGEEGRTKLDSQTVQLSHSDSLQALLNPQHEVNSHFSTPPYSVLELRDSRVHKVFDSAELSETPLVSNIMFTTTAYHDSNPVAVKALIAALDEANEFINKDKRAAAELYLRVSGDKLSVDEVLQVLDAKGSIFSATPQGTLPVVQFMHRAGIIPIGPEKWEDLYFPEITARQGS</sequence>
<feature type="chain" id="PRO_5026260676" evidence="1">
    <location>
        <begin position="23"/>
        <end position="329"/>
    </location>
</feature>
<name>A0A6G1WHB4_9HYPH</name>
<organism evidence="2">
    <name type="scientific">Sinorhizobium medicae</name>
    <dbReference type="NCBI Taxonomy" id="110321"/>
    <lineage>
        <taxon>Bacteria</taxon>
        <taxon>Pseudomonadati</taxon>
        <taxon>Pseudomonadota</taxon>
        <taxon>Alphaproteobacteria</taxon>
        <taxon>Hyphomicrobiales</taxon>
        <taxon>Rhizobiaceae</taxon>
        <taxon>Sinorhizobium/Ensifer group</taxon>
        <taxon>Sinorhizobium</taxon>
    </lineage>
</organism>
<evidence type="ECO:0000313" key="2">
    <source>
        <dbReference type="EMBL" id="MQW69063.1"/>
    </source>
</evidence>